<organism evidence="2 3">
    <name type="scientific">Macrophomina phaseolina (strain MS6)</name>
    <name type="common">Charcoal rot fungus</name>
    <dbReference type="NCBI Taxonomy" id="1126212"/>
    <lineage>
        <taxon>Eukaryota</taxon>
        <taxon>Fungi</taxon>
        <taxon>Dikarya</taxon>
        <taxon>Ascomycota</taxon>
        <taxon>Pezizomycotina</taxon>
        <taxon>Dothideomycetes</taxon>
        <taxon>Dothideomycetes incertae sedis</taxon>
        <taxon>Botryosphaeriales</taxon>
        <taxon>Botryosphaeriaceae</taxon>
        <taxon>Macrophomina</taxon>
    </lineage>
</organism>
<reference evidence="2 3" key="1">
    <citation type="journal article" date="2012" name="BMC Genomics">
        <title>Tools to kill: Genome of one of the most destructive plant pathogenic fungi Macrophomina phaseolina.</title>
        <authorList>
            <person name="Islam M.S."/>
            <person name="Haque M.S."/>
            <person name="Islam M.M."/>
            <person name="Emdad E.M."/>
            <person name="Halim A."/>
            <person name="Hossen Q.M.M."/>
            <person name="Hossain M.Z."/>
            <person name="Ahmed B."/>
            <person name="Rahim S."/>
            <person name="Rahman M.S."/>
            <person name="Alam M.M."/>
            <person name="Hou S."/>
            <person name="Wan X."/>
            <person name="Saito J.A."/>
            <person name="Alam M."/>
        </authorList>
    </citation>
    <scope>NUCLEOTIDE SEQUENCE [LARGE SCALE GENOMIC DNA]</scope>
    <source>
        <strain evidence="2 3">MS6</strain>
    </source>
</reference>
<evidence type="ECO:0000313" key="3">
    <source>
        <dbReference type="Proteomes" id="UP000007129"/>
    </source>
</evidence>
<feature type="compositionally biased region" description="Basic residues" evidence="1">
    <location>
        <begin position="122"/>
        <end position="131"/>
    </location>
</feature>
<dbReference type="InParanoid" id="K2RFT4"/>
<sequence length="182" mass="20889">MQRRPHDRQQQRNHPNNHRANQKHPERQLPPLHDAEKGVQRDRKHKHAAGDIADLHQPRLAEASAAGRQHLALVDPVEGDEEGQRLLQVRQQQVVDQQHVLVVADVAAVVLAPRDQPVRYPRQQRQRRDHRQQREDADGPEAQPQVCGQWIHAVGPWEVGWSGPWDEVRRGGGHWVGDGFVF</sequence>
<dbReference type="AlphaFoldDB" id="K2RFT4"/>
<proteinExistence type="predicted"/>
<protein>
    <submittedName>
        <fullName evidence="2">Uncharacterized protein</fullName>
    </submittedName>
</protein>
<name>K2RFT4_MACPH</name>
<comment type="caution">
    <text evidence="2">The sequence shown here is derived from an EMBL/GenBank/DDBJ whole genome shotgun (WGS) entry which is preliminary data.</text>
</comment>
<evidence type="ECO:0000313" key="2">
    <source>
        <dbReference type="EMBL" id="EKG11752.1"/>
    </source>
</evidence>
<feature type="region of interest" description="Disordered" evidence="1">
    <location>
        <begin position="117"/>
        <end position="145"/>
    </location>
</feature>
<gene>
    <name evidence="2" type="ORF">MPH_11246</name>
</gene>
<dbReference type="EMBL" id="AHHD01000467">
    <property type="protein sequence ID" value="EKG11752.1"/>
    <property type="molecule type" value="Genomic_DNA"/>
</dbReference>
<feature type="region of interest" description="Disordered" evidence="1">
    <location>
        <begin position="1"/>
        <end position="55"/>
    </location>
</feature>
<dbReference type="HOGENOM" id="CLU_1482263_0_0_1"/>
<evidence type="ECO:0000256" key="1">
    <source>
        <dbReference type="SAM" id="MobiDB-lite"/>
    </source>
</evidence>
<dbReference type="VEuPathDB" id="FungiDB:MPH_11246"/>
<accession>K2RFT4</accession>
<dbReference type="Proteomes" id="UP000007129">
    <property type="component" value="Unassembled WGS sequence"/>
</dbReference>
<feature type="compositionally biased region" description="Basic and acidic residues" evidence="1">
    <location>
        <begin position="23"/>
        <end position="41"/>
    </location>
</feature>